<dbReference type="OrthoDB" id="2005670at2"/>
<dbReference type="Proteomes" id="UP000648077">
    <property type="component" value="Unassembled WGS sequence"/>
</dbReference>
<protein>
    <recommendedName>
        <fullName evidence="3">Capsular biosynthesis protein</fullName>
    </recommendedName>
</protein>
<comment type="caution">
    <text evidence="1">The sequence shown here is derived from an EMBL/GenBank/DDBJ whole genome shotgun (WGS) entry which is preliminary data.</text>
</comment>
<sequence>MIKIGIIGSCITRDVFNSRHVKNWKDYFEVAAYQSQVTFPSLVSEPINYEKNEATYNNMNDFEIEQINNELNKSFIYKMKNSNIDYLIIDFYGDLFFGIVKDVFGGYLTNKKWLFTRNNIFNQVTEEGQTLSFEKNFKKYFELWTKSVDKFFDNYLINIDATVIIHQSEFKPSYFENNKKRFVKDIIGIDKDVNFLNYIWHKMTRYIMSKYPNVYLIDQTKGNYSLDSNHIWGVHYVHFEKKYYIDFKDKLLKLIIDLELSKTDKEQQNKQNLKLHFDDWQIKNETLNLVKNEVNLVSQGNKNYVFKQNPSKAIRIMNNSHIHISFEVFVDSSIKLDDRRILAIRTFNDEYKFSQKDANQYTYYHLDNYKYDKCIQIDIDFDPLDGKYMKVIPIIFKNGYIIYKNFQISIT</sequence>
<reference evidence="1" key="1">
    <citation type="submission" date="2020-08" db="EMBL/GenBank/DDBJ databases">
        <title>Changes in the skin microbiome associated with squamous cell carcinoma in transplant recipients.</title>
        <authorList>
            <person name="Zaugg J."/>
            <person name="Krueger A."/>
            <person name="Lachner N."/>
        </authorList>
    </citation>
    <scope>NUCLEOTIDE SEQUENCE</scope>
    <source>
        <strain evidence="1">R5988</strain>
    </source>
</reference>
<name>A0A8X8FZS5_STAEP</name>
<dbReference type="AlphaFoldDB" id="A0A8X8FZS5"/>
<gene>
    <name evidence="1" type="ORF">H3963_13000</name>
</gene>
<dbReference type="Pfam" id="PF19786">
    <property type="entry name" value="DUF6270"/>
    <property type="match status" value="1"/>
</dbReference>
<dbReference type="InterPro" id="IPR046237">
    <property type="entry name" value="DUF6270"/>
</dbReference>
<evidence type="ECO:0008006" key="3">
    <source>
        <dbReference type="Google" id="ProtNLM"/>
    </source>
</evidence>
<dbReference type="RefSeq" id="WP_002505570.1">
    <property type="nucleotide sequence ID" value="NZ_CAJUUW010000030.1"/>
</dbReference>
<accession>A0A8X8FZS5</accession>
<evidence type="ECO:0000313" key="2">
    <source>
        <dbReference type="Proteomes" id="UP000648077"/>
    </source>
</evidence>
<evidence type="ECO:0000313" key="1">
    <source>
        <dbReference type="EMBL" id="MBF2231312.1"/>
    </source>
</evidence>
<proteinExistence type="predicted"/>
<dbReference type="EMBL" id="JACGQI010000037">
    <property type="protein sequence ID" value="MBF2231312.1"/>
    <property type="molecule type" value="Genomic_DNA"/>
</dbReference>
<organism evidence="1 2">
    <name type="scientific">Staphylococcus epidermidis</name>
    <dbReference type="NCBI Taxonomy" id="1282"/>
    <lineage>
        <taxon>Bacteria</taxon>
        <taxon>Bacillati</taxon>
        <taxon>Bacillota</taxon>
        <taxon>Bacilli</taxon>
        <taxon>Bacillales</taxon>
        <taxon>Staphylococcaceae</taxon>
        <taxon>Staphylococcus</taxon>
    </lineage>
</organism>